<gene>
    <name evidence="2" type="ORF">PXEA_LOCUS34488</name>
</gene>
<evidence type="ECO:0000256" key="1">
    <source>
        <dbReference type="SAM" id="MobiDB-lite"/>
    </source>
</evidence>
<keyword evidence="3" id="KW-1185">Reference proteome</keyword>
<name>A0A448XNI4_9PLAT</name>
<organism evidence="2 3">
    <name type="scientific">Protopolystoma xenopodis</name>
    <dbReference type="NCBI Taxonomy" id="117903"/>
    <lineage>
        <taxon>Eukaryota</taxon>
        <taxon>Metazoa</taxon>
        <taxon>Spiralia</taxon>
        <taxon>Lophotrochozoa</taxon>
        <taxon>Platyhelminthes</taxon>
        <taxon>Monogenea</taxon>
        <taxon>Polyopisthocotylea</taxon>
        <taxon>Polystomatidea</taxon>
        <taxon>Polystomatidae</taxon>
        <taxon>Protopolystoma</taxon>
    </lineage>
</organism>
<dbReference type="EMBL" id="CAAALY010267633">
    <property type="protein sequence ID" value="VEL41048.1"/>
    <property type="molecule type" value="Genomic_DNA"/>
</dbReference>
<dbReference type="Proteomes" id="UP000784294">
    <property type="component" value="Unassembled WGS sequence"/>
</dbReference>
<evidence type="ECO:0000313" key="2">
    <source>
        <dbReference type="EMBL" id="VEL41048.1"/>
    </source>
</evidence>
<evidence type="ECO:0000313" key="3">
    <source>
        <dbReference type="Proteomes" id="UP000784294"/>
    </source>
</evidence>
<dbReference type="AlphaFoldDB" id="A0A448XNI4"/>
<feature type="compositionally biased region" description="Basic and acidic residues" evidence="1">
    <location>
        <begin position="40"/>
        <end position="57"/>
    </location>
</feature>
<comment type="caution">
    <text evidence="2">The sequence shown here is derived from an EMBL/GenBank/DDBJ whole genome shotgun (WGS) entry which is preliminary data.</text>
</comment>
<sequence length="105" mass="11750">MKMFCQPSFDTAGEESGCVRLSPRLPPETGRSVGRKFRRGQPERGSNHRIGERQRMERSEVAKLLGQSNSVGVYSRGSACGSMLRSCPGPEKTKYAHFKQFRRTG</sequence>
<protein>
    <submittedName>
        <fullName evidence="2">Uncharacterized protein</fullName>
    </submittedName>
</protein>
<reference evidence="2" key="1">
    <citation type="submission" date="2018-11" db="EMBL/GenBank/DDBJ databases">
        <authorList>
            <consortium name="Pathogen Informatics"/>
        </authorList>
    </citation>
    <scope>NUCLEOTIDE SEQUENCE</scope>
</reference>
<accession>A0A448XNI4</accession>
<proteinExistence type="predicted"/>
<feature type="region of interest" description="Disordered" evidence="1">
    <location>
        <begin position="1"/>
        <end position="57"/>
    </location>
</feature>